<dbReference type="InterPro" id="IPR002994">
    <property type="entry name" value="Surf1/Shy1"/>
</dbReference>
<evidence type="ECO:0000256" key="2">
    <source>
        <dbReference type="ARBA" id="ARBA00007165"/>
    </source>
</evidence>
<evidence type="ECO:0000256" key="5">
    <source>
        <dbReference type="ARBA" id="ARBA00023136"/>
    </source>
</evidence>
<dbReference type="RefSeq" id="WP_425291418.1">
    <property type="nucleotide sequence ID" value="NZ_JACHEU010000008.1"/>
</dbReference>
<evidence type="ECO:0000313" key="7">
    <source>
        <dbReference type="EMBL" id="MBB6014673.1"/>
    </source>
</evidence>
<evidence type="ECO:0000256" key="4">
    <source>
        <dbReference type="ARBA" id="ARBA00022989"/>
    </source>
</evidence>
<protein>
    <recommendedName>
        <fullName evidence="6">SURF1-like protein</fullName>
    </recommendedName>
</protein>
<dbReference type="Pfam" id="PF02104">
    <property type="entry name" value="SURF1"/>
    <property type="match status" value="1"/>
</dbReference>
<accession>A0A7W9VWZ7</accession>
<dbReference type="GO" id="GO:0005886">
    <property type="term" value="C:plasma membrane"/>
    <property type="evidence" value="ECO:0007669"/>
    <property type="project" value="UniProtKB-SubCell"/>
</dbReference>
<gene>
    <name evidence="7" type="ORF">HNR59_004069</name>
</gene>
<dbReference type="CDD" id="cd06662">
    <property type="entry name" value="SURF1"/>
    <property type="match status" value="1"/>
</dbReference>
<keyword evidence="6" id="KW-1003">Cell membrane</keyword>
<feature type="transmembrane region" description="Helical" evidence="6">
    <location>
        <begin position="216"/>
        <end position="237"/>
    </location>
</feature>
<keyword evidence="4 6" id="KW-1133">Transmembrane helix</keyword>
<evidence type="ECO:0000256" key="1">
    <source>
        <dbReference type="ARBA" id="ARBA00004370"/>
    </source>
</evidence>
<dbReference type="PANTHER" id="PTHR23427:SF2">
    <property type="entry name" value="SURFEIT LOCUS PROTEIN 1"/>
    <property type="match status" value="1"/>
</dbReference>
<dbReference type="EMBL" id="JACHEU010000008">
    <property type="protein sequence ID" value="MBB6014673.1"/>
    <property type="molecule type" value="Genomic_DNA"/>
</dbReference>
<dbReference type="AlphaFoldDB" id="A0A7W9VWZ7"/>
<comment type="caution">
    <text evidence="7">The sequence shown here is derived from an EMBL/GenBank/DDBJ whole genome shotgun (WGS) entry which is preliminary data.</text>
</comment>
<keyword evidence="3 6" id="KW-0812">Transmembrane</keyword>
<proteinExistence type="inferred from homology"/>
<keyword evidence="5 6" id="KW-0472">Membrane</keyword>
<comment type="caution">
    <text evidence="6">Lacks conserved residue(s) required for the propagation of feature annotation.</text>
</comment>
<dbReference type="PROSITE" id="PS50895">
    <property type="entry name" value="SURF1"/>
    <property type="match status" value="1"/>
</dbReference>
<reference evidence="7 8" key="1">
    <citation type="submission" date="2020-08" db="EMBL/GenBank/DDBJ databases">
        <title>Genomic Encyclopedia of Type Strains, Phase IV (KMG-IV): sequencing the most valuable type-strain genomes for metagenomic binning, comparative biology and taxonomic classification.</title>
        <authorList>
            <person name="Goeker M."/>
        </authorList>
    </citation>
    <scope>NUCLEOTIDE SEQUENCE [LARGE SCALE GENOMIC DNA]</scope>
    <source>
        <strain evidence="7 8">DSM 11099</strain>
    </source>
</reference>
<evidence type="ECO:0000313" key="8">
    <source>
        <dbReference type="Proteomes" id="UP000533306"/>
    </source>
</evidence>
<sequence>MNGRSGNRPPARVIFLAGAALVCAALLAALGIWQVQRLQWKLDLIARVEARVNAEPVAAPGPSGWNAISPASHEYLRVHLHGRFLHDKEALVQAVTDLDGGYWVVTPLVTDDGFTVLVNRGFVTPQFRDPATRAEGAPEGEATVTGLLRMSEPGGGFLRHNDPQNDRWFSRDVAAIATARGLQDTAPYFVDADATPNAGGWPRGGLTRITFSNSHLVYALTWFALMGMALAAAWYVLHEWRRRELKAPRPPDGGTQGDE</sequence>
<organism evidence="7 8">
    <name type="scientific">Aquamicrobium lusatiense</name>
    <dbReference type="NCBI Taxonomy" id="89772"/>
    <lineage>
        <taxon>Bacteria</taxon>
        <taxon>Pseudomonadati</taxon>
        <taxon>Pseudomonadota</taxon>
        <taxon>Alphaproteobacteria</taxon>
        <taxon>Hyphomicrobiales</taxon>
        <taxon>Phyllobacteriaceae</taxon>
        <taxon>Aquamicrobium</taxon>
    </lineage>
</organism>
<name>A0A7W9VWZ7_9HYPH</name>
<comment type="similarity">
    <text evidence="2 6">Belongs to the SURF1 family.</text>
</comment>
<dbReference type="PANTHER" id="PTHR23427">
    <property type="entry name" value="SURFEIT LOCUS PROTEIN"/>
    <property type="match status" value="1"/>
</dbReference>
<comment type="subcellular location">
    <subcellularLocation>
        <location evidence="6">Cell membrane</location>
        <topology evidence="6">Multi-pass membrane protein</topology>
    </subcellularLocation>
    <subcellularLocation>
        <location evidence="1">Membrane</location>
    </subcellularLocation>
</comment>
<dbReference type="InterPro" id="IPR045214">
    <property type="entry name" value="Surf1/Surf4"/>
</dbReference>
<dbReference type="Proteomes" id="UP000533306">
    <property type="component" value="Unassembled WGS sequence"/>
</dbReference>
<keyword evidence="8" id="KW-1185">Reference proteome</keyword>
<evidence type="ECO:0000256" key="3">
    <source>
        <dbReference type="ARBA" id="ARBA00022692"/>
    </source>
</evidence>
<evidence type="ECO:0000256" key="6">
    <source>
        <dbReference type="RuleBase" id="RU363076"/>
    </source>
</evidence>